<dbReference type="EMBL" id="CADCVD010000042">
    <property type="protein sequence ID" value="CAA9437069.1"/>
    <property type="molecule type" value="Genomic_DNA"/>
</dbReference>
<dbReference type="InterPro" id="IPR036196">
    <property type="entry name" value="Ptyr_pPase_sf"/>
</dbReference>
<comment type="similarity">
    <text evidence="1">Belongs to the low molecular weight phosphotyrosine protein phosphatase family.</text>
</comment>
<dbReference type="CDD" id="cd16343">
    <property type="entry name" value="LMWPTP"/>
    <property type="match status" value="1"/>
</dbReference>
<dbReference type="GO" id="GO:0004725">
    <property type="term" value="F:protein tyrosine phosphatase activity"/>
    <property type="evidence" value="ECO:0007669"/>
    <property type="project" value="UniProtKB-EC"/>
</dbReference>
<feature type="active site" description="Proton donor" evidence="5">
    <location>
        <position position="129"/>
    </location>
</feature>
<dbReference type="SUPFAM" id="SSF52788">
    <property type="entry name" value="Phosphotyrosine protein phosphatases I"/>
    <property type="match status" value="1"/>
</dbReference>
<dbReference type="SMART" id="SM00226">
    <property type="entry name" value="LMWPc"/>
    <property type="match status" value="1"/>
</dbReference>
<sequence>MPYMIRVLFVCLGNICRSPLSQGVFEHVLRREGLEGEVEVDSAGTGAWHVGHPPDERGQRGARKRGIDISAQRARRLILEDCERFDYILFMDEENRRLVEPLCRGPRSRAEVRPFLDYAPGRSEREVPDPFYGGSKGFELVLDLVEAASEGLLEDIRERHLKNGSG</sequence>
<evidence type="ECO:0000259" key="6">
    <source>
        <dbReference type="SMART" id="SM00226"/>
    </source>
</evidence>
<dbReference type="InterPro" id="IPR023485">
    <property type="entry name" value="Ptyr_pPase"/>
</dbReference>
<evidence type="ECO:0000313" key="7">
    <source>
        <dbReference type="EMBL" id="CAA9437069.1"/>
    </source>
</evidence>
<gene>
    <name evidence="7" type="ORF">AVDCRST_MAG37-1042</name>
</gene>
<dbReference type="InterPro" id="IPR017867">
    <property type="entry name" value="Tyr_phospatase_low_mol_wt"/>
</dbReference>
<proteinExistence type="inferred from homology"/>
<dbReference type="EC" id="3.1.3.48" evidence="2"/>
<dbReference type="Pfam" id="PF01451">
    <property type="entry name" value="LMWPc"/>
    <property type="match status" value="1"/>
</dbReference>
<protein>
    <recommendedName>
        <fullName evidence="2">protein-tyrosine-phosphatase</fullName>
        <ecNumber evidence="2">3.1.3.48</ecNumber>
    </recommendedName>
</protein>
<reference evidence="7" key="1">
    <citation type="submission" date="2020-02" db="EMBL/GenBank/DDBJ databases">
        <authorList>
            <person name="Meier V. D."/>
        </authorList>
    </citation>
    <scope>NUCLEOTIDE SEQUENCE</scope>
    <source>
        <strain evidence="7">AVDCRST_MAG37</strain>
    </source>
</reference>
<dbReference type="AlphaFoldDB" id="A0A6J4QDF1"/>
<evidence type="ECO:0000256" key="1">
    <source>
        <dbReference type="ARBA" id="ARBA00011063"/>
    </source>
</evidence>
<evidence type="ECO:0000256" key="3">
    <source>
        <dbReference type="ARBA" id="ARBA00022801"/>
    </source>
</evidence>
<dbReference type="PANTHER" id="PTHR11717">
    <property type="entry name" value="LOW MOLECULAR WEIGHT PROTEIN TYROSINE PHOSPHATASE"/>
    <property type="match status" value="1"/>
</dbReference>
<dbReference type="PRINTS" id="PR00719">
    <property type="entry name" value="LMWPTPASE"/>
</dbReference>
<organism evidence="7">
    <name type="scientific">uncultured Rubrobacteraceae bacterium</name>
    <dbReference type="NCBI Taxonomy" id="349277"/>
    <lineage>
        <taxon>Bacteria</taxon>
        <taxon>Bacillati</taxon>
        <taxon>Actinomycetota</taxon>
        <taxon>Rubrobacteria</taxon>
        <taxon>Rubrobacterales</taxon>
        <taxon>Rubrobacteraceae</taxon>
        <taxon>environmental samples</taxon>
    </lineage>
</organism>
<keyword evidence="4" id="KW-0904">Protein phosphatase</keyword>
<feature type="domain" description="Phosphotyrosine protein phosphatase I" evidence="6">
    <location>
        <begin position="5"/>
        <end position="155"/>
    </location>
</feature>
<evidence type="ECO:0000256" key="4">
    <source>
        <dbReference type="ARBA" id="ARBA00022912"/>
    </source>
</evidence>
<dbReference type="InterPro" id="IPR050438">
    <property type="entry name" value="LMW_PTPase"/>
</dbReference>
<name>A0A6J4QDF1_9ACTN</name>
<evidence type="ECO:0000256" key="5">
    <source>
        <dbReference type="PIRSR" id="PIRSR617867-1"/>
    </source>
</evidence>
<feature type="active site" description="Nucleophile" evidence="5">
    <location>
        <position position="11"/>
    </location>
</feature>
<dbReference type="PANTHER" id="PTHR11717:SF7">
    <property type="entry name" value="LOW MOLECULAR WEIGHT PHOSPHOTYROSINE PROTEIN PHOSPHATASE"/>
    <property type="match status" value="1"/>
</dbReference>
<keyword evidence="3 7" id="KW-0378">Hydrolase</keyword>
<accession>A0A6J4QDF1</accession>
<dbReference type="Gene3D" id="3.40.50.2300">
    <property type="match status" value="1"/>
</dbReference>
<evidence type="ECO:0000256" key="2">
    <source>
        <dbReference type="ARBA" id="ARBA00013064"/>
    </source>
</evidence>
<feature type="active site" evidence="5">
    <location>
        <position position="17"/>
    </location>
</feature>